<dbReference type="Pfam" id="PF04103">
    <property type="entry name" value="CD20"/>
    <property type="match status" value="1"/>
</dbReference>
<gene>
    <name evidence="8" type="ORF">LSH36_958g00084</name>
</gene>
<dbReference type="PANTHER" id="PTHR23320">
    <property type="entry name" value="MEMBRANE-SPANNING 4-DOMAINS SUBFAMILY A MS4A -RELATED"/>
    <property type="match status" value="1"/>
</dbReference>
<sequence length="281" mass="30574">MSQHGSFTSSSTTCPPRAGAQGLPPSPFFSQQQTYMPQQPSRGVVPQPQIQQQQFPTQPQQAVVYQRTQSKVWPRYRSKSSMVIGWVQIVIGVLCISFNAVGLLMQKYREYREINATFMIGAGFWGSLFFFLSGGFAIGAAKQKTTSMIVANMVFSIISTLFALAVLSTGASAVGLEKSGIIHWDKDSFFSFHEVPRQNTRQHRSDGAMTMAQTQVIFVNNPQQTPVDGQTVQGLPNNQTVVVANPGLYPQPTPGSLYPSAPNAPPAYSSGAGPLPEKQPV</sequence>
<evidence type="ECO:0000256" key="3">
    <source>
        <dbReference type="ARBA" id="ARBA00022692"/>
    </source>
</evidence>
<feature type="region of interest" description="Disordered" evidence="6">
    <location>
        <begin position="252"/>
        <end position="281"/>
    </location>
</feature>
<comment type="subcellular location">
    <subcellularLocation>
        <location evidence="1">Membrane</location>
        <topology evidence="1">Multi-pass membrane protein</topology>
    </subcellularLocation>
</comment>
<proteinExistence type="inferred from homology"/>
<feature type="transmembrane region" description="Helical" evidence="7">
    <location>
        <begin position="83"/>
        <end position="104"/>
    </location>
</feature>
<reference evidence="8" key="1">
    <citation type="journal article" date="2023" name="Mol. Biol. Evol.">
        <title>Third-Generation Sequencing Reveals the Adaptive Role of the Epigenome in Three Deep-Sea Polychaetes.</title>
        <authorList>
            <person name="Perez M."/>
            <person name="Aroh O."/>
            <person name="Sun Y."/>
            <person name="Lan Y."/>
            <person name="Juniper S.K."/>
            <person name="Young C.R."/>
            <person name="Angers B."/>
            <person name="Qian P.Y."/>
        </authorList>
    </citation>
    <scope>NUCLEOTIDE SEQUENCE</scope>
    <source>
        <strain evidence="8">P08H-3</strain>
    </source>
</reference>
<evidence type="ECO:0000256" key="6">
    <source>
        <dbReference type="SAM" id="MobiDB-lite"/>
    </source>
</evidence>
<feature type="transmembrane region" description="Helical" evidence="7">
    <location>
        <begin position="153"/>
        <end position="176"/>
    </location>
</feature>
<feature type="compositionally biased region" description="Low complexity" evidence="6">
    <location>
        <begin position="256"/>
        <end position="281"/>
    </location>
</feature>
<dbReference type="GO" id="GO:0016020">
    <property type="term" value="C:membrane"/>
    <property type="evidence" value="ECO:0007669"/>
    <property type="project" value="UniProtKB-SubCell"/>
</dbReference>
<keyword evidence="5 7" id="KW-0472">Membrane</keyword>
<comment type="caution">
    <text evidence="8">The sequence shown here is derived from an EMBL/GenBank/DDBJ whole genome shotgun (WGS) entry which is preliminary data.</text>
</comment>
<dbReference type="InterPro" id="IPR007237">
    <property type="entry name" value="CD20-like"/>
</dbReference>
<dbReference type="AlphaFoldDB" id="A0AAD9IXB1"/>
<keyword evidence="4 7" id="KW-1133">Transmembrane helix</keyword>
<keyword evidence="3 7" id="KW-0812">Transmembrane</keyword>
<keyword evidence="9" id="KW-1185">Reference proteome</keyword>
<evidence type="ECO:0000256" key="2">
    <source>
        <dbReference type="ARBA" id="ARBA00009565"/>
    </source>
</evidence>
<feature type="compositionally biased region" description="Polar residues" evidence="6">
    <location>
        <begin position="28"/>
        <end position="41"/>
    </location>
</feature>
<comment type="similarity">
    <text evidence="2">Belongs to the MS4A family.</text>
</comment>
<evidence type="ECO:0000256" key="4">
    <source>
        <dbReference type="ARBA" id="ARBA00022989"/>
    </source>
</evidence>
<evidence type="ECO:0000313" key="9">
    <source>
        <dbReference type="Proteomes" id="UP001208570"/>
    </source>
</evidence>
<dbReference type="InterPro" id="IPR030417">
    <property type="entry name" value="MS4A"/>
</dbReference>
<feature type="transmembrane region" description="Helical" evidence="7">
    <location>
        <begin position="116"/>
        <end position="141"/>
    </location>
</feature>
<dbReference type="PANTHER" id="PTHR23320:SF158">
    <property type="entry name" value="CREB-BINDING PROTEIN-LIKE ISOFORM X1"/>
    <property type="match status" value="1"/>
</dbReference>
<protein>
    <submittedName>
        <fullName evidence="8">Uncharacterized protein</fullName>
    </submittedName>
</protein>
<evidence type="ECO:0000256" key="7">
    <source>
        <dbReference type="SAM" id="Phobius"/>
    </source>
</evidence>
<accession>A0AAD9IXB1</accession>
<evidence type="ECO:0000256" key="1">
    <source>
        <dbReference type="ARBA" id="ARBA00004141"/>
    </source>
</evidence>
<feature type="region of interest" description="Disordered" evidence="6">
    <location>
        <begin position="1"/>
        <end position="56"/>
    </location>
</feature>
<dbReference type="EMBL" id="JAODUP010000958">
    <property type="protein sequence ID" value="KAK2142414.1"/>
    <property type="molecule type" value="Genomic_DNA"/>
</dbReference>
<evidence type="ECO:0000313" key="8">
    <source>
        <dbReference type="EMBL" id="KAK2142414.1"/>
    </source>
</evidence>
<evidence type="ECO:0000256" key="5">
    <source>
        <dbReference type="ARBA" id="ARBA00023136"/>
    </source>
</evidence>
<dbReference type="Proteomes" id="UP001208570">
    <property type="component" value="Unassembled WGS sequence"/>
</dbReference>
<feature type="compositionally biased region" description="Low complexity" evidence="6">
    <location>
        <begin position="44"/>
        <end position="56"/>
    </location>
</feature>
<organism evidence="8 9">
    <name type="scientific">Paralvinella palmiformis</name>
    <dbReference type="NCBI Taxonomy" id="53620"/>
    <lineage>
        <taxon>Eukaryota</taxon>
        <taxon>Metazoa</taxon>
        <taxon>Spiralia</taxon>
        <taxon>Lophotrochozoa</taxon>
        <taxon>Annelida</taxon>
        <taxon>Polychaeta</taxon>
        <taxon>Sedentaria</taxon>
        <taxon>Canalipalpata</taxon>
        <taxon>Terebellida</taxon>
        <taxon>Terebelliformia</taxon>
        <taxon>Alvinellidae</taxon>
        <taxon>Paralvinella</taxon>
    </lineage>
</organism>
<feature type="compositionally biased region" description="Polar residues" evidence="6">
    <location>
        <begin position="1"/>
        <end position="14"/>
    </location>
</feature>
<name>A0AAD9IXB1_9ANNE</name>